<dbReference type="Gene3D" id="3.30.1330.40">
    <property type="entry name" value="RutC-like"/>
    <property type="match status" value="1"/>
</dbReference>
<name>A0A1J0EAY7_PRORE</name>
<protein>
    <submittedName>
        <fullName evidence="1">RidA family protein</fullName>
    </submittedName>
</protein>
<comment type="caution">
    <text evidence="1">The sequence shown here is derived from an EMBL/GenBank/DDBJ whole genome shotgun (WGS) entry which is preliminary data.</text>
</comment>
<dbReference type="InterPro" id="IPR035959">
    <property type="entry name" value="RutC-like_sf"/>
</dbReference>
<dbReference type="RefSeq" id="WP_042848912.1">
    <property type="nucleotide sequence ID" value="NZ_ABEXNG020000011.1"/>
</dbReference>
<dbReference type="SUPFAM" id="SSF55298">
    <property type="entry name" value="YjgF-like"/>
    <property type="match status" value="1"/>
</dbReference>
<evidence type="ECO:0000313" key="2">
    <source>
        <dbReference type="Proteomes" id="UP000824410"/>
    </source>
</evidence>
<reference evidence="1" key="1">
    <citation type="submission" date="2019-02" db="EMBL/GenBank/DDBJ databases">
        <title>Genomic characterization of isolates from hospital effluents in KZN, South Africa.</title>
        <authorList>
            <person name="Ntshobeni N."/>
            <person name="Allam M."/>
            <person name="Ismail A."/>
            <person name="Amoako D."/>
            <person name="Essack S."/>
            <person name="Chenia H."/>
        </authorList>
    </citation>
    <scope>NUCLEOTIDE SEQUENCE</scope>
    <source>
        <strain evidence="1">AFE97_S1</strain>
    </source>
</reference>
<proteinExistence type="predicted"/>
<dbReference type="InterPro" id="IPR006175">
    <property type="entry name" value="YjgF/YER057c/UK114"/>
</dbReference>
<dbReference type="AlphaFoldDB" id="A0A1J0EAY7"/>
<accession>A0A1J0EAY7</accession>
<dbReference type="Pfam" id="PF01042">
    <property type="entry name" value="Ribonuc_L-PSP"/>
    <property type="match status" value="1"/>
</dbReference>
<dbReference type="Proteomes" id="UP000824410">
    <property type="component" value="Unassembled WGS sequence"/>
</dbReference>
<dbReference type="CDD" id="cd06150">
    <property type="entry name" value="YjgF_YER057c_UK114_like_2"/>
    <property type="match status" value="1"/>
</dbReference>
<dbReference type="EMBL" id="SHDO01000029">
    <property type="protein sequence ID" value="MBX6982508.1"/>
    <property type="molecule type" value="Genomic_DNA"/>
</dbReference>
<dbReference type="OrthoDB" id="6899345at2"/>
<evidence type="ECO:0000313" key="1">
    <source>
        <dbReference type="EMBL" id="MBX6982508.1"/>
    </source>
</evidence>
<gene>
    <name evidence="1" type="ORF">EX242_19905</name>
</gene>
<dbReference type="PANTHER" id="PTHR47328:SF1">
    <property type="entry name" value="RUTC FAMILY PROTEIN YOAB"/>
    <property type="match status" value="1"/>
</dbReference>
<dbReference type="InterPro" id="IPR035709">
    <property type="entry name" value="YoaB-like"/>
</dbReference>
<organism evidence="1 2">
    <name type="scientific">Providencia rettgeri</name>
    <dbReference type="NCBI Taxonomy" id="587"/>
    <lineage>
        <taxon>Bacteria</taxon>
        <taxon>Pseudomonadati</taxon>
        <taxon>Pseudomonadota</taxon>
        <taxon>Gammaproteobacteria</taxon>
        <taxon>Enterobacterales</taxon>
        <taxon>Morganellaceae</taxon>
        <taxon>Providencia</taxon>
    </lineage>
</organism>
<sequence length="117" mass="12897">MPIKRNNPKPRLADSVEHAGIVYLSGQVPNDLTGDITQQTEEVFAKIDALLAASNSDKTRILSAQVWIKNMARDFSAFNAAWENWMPVENSPARAAVEANMARDQVLVEIMVIASQS</sequence>
<dbReference type="PANTHER" id="PTHR47328">
    <property type="match status" value="1"/>
</dbReference>
<dbReference type="KEGG" id="prg:RB151_034730"/>